<dbReference type="AlphaFoldDB" id="A0A7G9YPG5"/>
<name>A0A7G9YPG5_9EURY</name>
<reference evidence="1" key="1">
    <citation type="submission" date="2020-06" db="EMBL/GenBank/DDBJ databases">
        <title>Unique genomic features of the anaerobic methanotrophic archaea.</title>
        <authorList>
            <person name="Chadwick G.L."/>
            <person name="Skennerton C.T."/>
            <person name="Laso-Perez R."/>
            <person name="Leu A.O."/>
            <person name="Speth D.R."/>
            <person name="Yu H."/>
            <person name="Morgan-Lang C."/>
            <person name="Hatzenpichler R."/>
            <person name="Goudeau D."/>
            <person name="Malmstrom R."/>
            <person name="Brazelton W.J."/>
            <person name="Woyke T."/>
            <person name="Hallam S.J."/>
            <person name="Tyson G.W."/>
            <person name="Wegener G."/>
            <person name="Boetius A."/>
            <person name="Orphan V."/>
        </authorList>
    </citation>
    <scope>NUCLEOTIDE SEQUENCE</scope>
</reference>
<evidence type="ECO:0000313" key="1">
    <source>
        <dbReference type="EMBL" id="QNO49899.1"/>
    </source>
</evidence>
<proteinExistence type="predicted"/>
<protein>
    <submittedName>
        <fullName evidence="1">Uncharacterized protein</fullName>
    </submittedName>
</protein>
<organism evidence="1">
    <name type="scientific">Candidatus Methanogaster sp. ANME-2c ERB4</name>
    <dbReference type="NCBI Taxonomy" id="2759911"/>
    <lineage>
        <taxon>Archaea</taxon>
        <taxon>Methanobacteriati</taxon>
        <taxon>Methanobacteriota</taxon>
        <taxon>Stenosarchaea group</taxon>
        <taxon>Methanomicrobia</taxon>
        <taxon>Methanosarcinales</taxon>
        <taxon>ANME-2 cluster</taxon>
        <taxon>Candidatus Methanogasteraceae</taxon>
        <taxon>Candidatus Methanogaster</taxon>
    </lineage>
</organism>
<sequence length="86" mass="9678">MPERKLIIEVGIDDDAGGSIEDLERKILAQDICGQAARKYLDSLQEDLAQQAKIRKGSKKVHIKTPHFEFDFQAKRALDGLGKKRS</sequence>
<gene>
    <name evidence="1" type="ORF">GKKIKBAN_00013</name>
</gene>
<accession>A0A7G9YPG5</accession>
<dbReference type="EMBL" id="MT631399">
    <property type="protein sequence ID" value="QNO49899.1"/>
    <property type="molecule type" value="Genomic_DNA"/>
</dbReference>